<keyword evidence="2" id="KW-0456">Lyase</keyword>
<evidence type="ECO:0000256" key="1">
    <source>
        <dbReference type="ARBA" id="ARBA00007896"/>
    </source>
</evidence>
<dbReference type="AlphaFoldDB" id="A0A4Q1ARK0"/>
<dbReference type="GO" id="GO:0006536">
    <property type="term" value="P:glutamate metabolic process"/>
    <property type="evidence" value="ECO:0007669"/>
    <property type="project" value="TreeGrafter"/>
</dbReference>
<dbReference type="RefSeq" id="WP_129062070.1">
    <property type="nucleotide sequence ID" value="NZ_NXIE01000004.1"/>
</dbReference>
<dbReference type="Pfam" id="PF07286">
    <property type="entry name" value="D-Glu_cyclase"/>
    <property type="match status" value="1"/>
</dbReference>
<evidence type="ECO:0000313" key="3">
    <source>
        <dbReference type="EMBL" id="RXK12204.1"/>
    </source>
</evidence>
<dbReference type="PIRSF" id="PIRSF029755">
    <property type="entry name" value="UCP029755"/>
    <property type="match status" value="1"/>
</dbReference>
<dbReference type="NCBIfam" id="NF003969">
    <property type="entry name" value="PRK05463.1"/>
    <property type="match status" value="1"/>
</dbReference>
<comment type="similarity">
    <text evidence="1">Belongs to the D-glutamate cyclase family.</text>
</comment>
<dbReference type="PANTHER" id="PTHR32022:SF10">
    <property type="entry name" value="D-GLUTAMATE CYCLASE, MITOCHONDRIAL"/>
    <property type="match status" value="1"/>
</dbReference>
<dbReference type="InterPro" id="IPR009906">
    <property type="entry name" value="D-Glu_cyclase"/>
</dbReference>
<proteinExistence type="inferred from homology"/>
<evidence type="ECO:0000313" key="4">
    <source>
        <dbReference type="Proteomes" id="UP000289718"/>
    </source>
</evidence>
<comment type="caution">
    <text evidence="3">The sequence shown here is derived from an EMBL/GenBank/DDBJ whole genome shotgun (WGS) entry which is preliminary data.</text>
</comment>
<dbReference type="EMBL" id="NXIE01000004">
    <property type="protein sequence ID" value="RXK12204.1"/>
    <property type="molecule type" value="Genomic_DNA"/>
</dbReference>
<dbReference type="OrthoDB" id="149585at2"/>
<evidence type="ECO:0000256" key="2">
    <source>
        <dbReference type="ARBA" id="ARBA00023239"/>
    </source>
</evidence>
<dbReference type="SUPFAM" id="SSF160920">
    <property type="entry name" value="PSTPO5379-like"/>
    <property type="match status" value="1"/>
</dbReference>
<sequence length="255" mass="29109">MNPNEFRQKVAKKEFTGPTAGYCKGYVQANMLVIPKQYAKSFEEFAKQNSKAIPVLEVVEDSYYTKVLADKANLLNELPSYNIFEDGKFVKSVNSIEDYYTDDLVFFLVGCSFTFETSLLEADIELRHVSQKKNVAMYDTNIKLNKVDIFDGEMVVSMRPIKKERVADSCIVTSHFPRMHGSPIHVGYPEMIGIKDITTPDYGDSIEIQDDEIPVFWPCGVTPENVLKKIKIPFAITHSPGHMFISDRKDNEFYE</sequence>
<dbReference type="GO" id="GO:0047820">
    <property type="term" value="F:D-glutamate cyclase activity"/>
    <property type="evidence" value="ECO:0007669"/>
    <property type="project" value="TreeGrafter"/>
</dbReference>
<name>A0A4Q1ARK0_9BACT</name>
<protein>
    <submittedName>
        <fullName evidence="3">DUF1445 domain-containing protein</fullName>
    </submittedName>
</protein>
<reference evidence="3 4" key="1">
    <citation type="submission" date="2017-09" db="EMBL/GenBank/DDBJ databases">
        <title>Genomics of the genus Arcobacter.</title>
        <authorList>
            <person name="Perez-Cataluna A."/>
            <person name="Figueras M.J."/>
            <person name="Salas-Masso N."/>
        </authorList>
    </citation>
    <scope>NUCLEOTIDE SEQUENCE [LARGE SCALE GENOMIC DNA]</scope>
    <source>
        <strain evidence="3 4">F156-34</strain>
    </source>
</reference>
<dbReference type="Proteomes" id="UP000289718">
    <property type="component" value="Unassembled WGS sequence"/>
</dbReference>
<dbReference type="FunFam" id="3.30.2040.10:FF:000001">
    <property type="entry name" value="D-glutamate cyclase, mitochondrial"/>
    <property type="match status" value="1"/>
</dbReference>
<dbReference type="InterPro" id="IPR038021">
    <property type="entry name" value="Putative_hydro-lyase"/>
</dbReference>
<dbReference type="Gene3D" id="3.40.1640.10">
    <property type="entry name" value="PSTPO5379-like"/>
    <property type="match status" value="1"/>
</dbReference>
<accession>A0A4Q1ARK0</accession>
<organism evidence="3 4">
    <name type="scientific">Halarcobacter mediterraneus</name>
    <dbReference type="NCBI Taxonomy" id="2023153"/>
    <lineage>
        <taxon>Bacteria</taxon>
        <taxon>Pseudomonadati</taxon>
        <taxon>Campylobacterota</taxon>
        <taxon>Epsilonproteobacteria</taxon>
        <taxon>Campylobacterales</taxon>
        <taxon>Arcobacteraceae</taxon>
        <taxon>Halarcobacter</taxon>
    </lineage>
</organism>
<keyword evidence="4" id="KW-1185">Reference proteome</keyword>
<gene>
    <name evidence="3" type="ORF">CP965_10525</name>
</gene>
<dbReference type="InterPro" id="IPR016938">
    <property type="entry name" value="UPF0317"/>
</dbReference>
<dbReference type="PANTHER" id="PTHR32022">
    <property type="entry name" value="D-GLUTAMATE CYCLASE, MITOCHONDRIAL"/>
    <property type="match status" value="1"/>
</dbReference>
<dbReference type="Gene3D" id="3.30.2040.10">
    <property type="entry name" value="PSTPO5379-like domain"/>
    <property type="match status" value="1"/>
</dbReference>